<sequence length="938" mass="107888">MDINMEGNENDEWEFIKADVDELGIHETLVDAIHHMSHWNGQLRRVGQVKTWRSRRTRQEEAWGKVLDIVIQEYITWRYRPSAQPDRNGPNQRGNHGEAEPREDEGHVEAEPLNASEYLYTVAVFNLDTLDNSLTVRRRADSMSPAFDLMRHGYIAKSPSKPTVAVSATTLELLYRLRQRKPSYSIEAFAKTVCDKYNIPYRRHVREIFADTFEVFLRIMRSVHRMIYTALGWDGPDWRVKNACVACCYKLEDEPELRFGRLLAMDGNNSLKRIATTAHRTAADTRILDDSDYFLPTDFVNRYANEVKGRSSKGPAVRRKADNSDTESDDDSRSVVAEGDPTDGLRPNENTVPNDLHKARRQRLAQCTKNWKSAAKEDRKKMWGMFDEAGVFAAACRHGLILWVIDMVCSGELAKYPLAIVSKTLELLGERPLIGYNVGCSFDTTTEKSSLDPPFVASGGQFCVCAFHGYSHSFACQLEYHPNIIAGAGLEDLETMERIFSITNGLASVTRYASPYRRRLFIEAFLRQIDEDKYLNTGTFILNNYKQALSIVHDDASRLAEAMDSLGITEEDLDNFEKEQMEFFSQLGEEDPEDLHAVAYVERLEQLKQLNTERVQTNSQFLNFVSFEGGSQYTKDLKATRRAESDRRHANERYERVYQDVCELEMRMGIGARWIPTTPEYQSAIKYIKERKYHRALSKLQKLVTQRLFELQRLNVAQTGYKMRAHITKSLQTRCKSIQQAIASYNTAAAALDPPRPSLNWTEVGSYNFLEQFALLQDTRHDIRGKRWIESAVRECMKKRHRIRRAREEIIRLKVEVRRLHTSIRDERILFREIQTCLRDAGDPILGAVQDFIERRQRFNDELLLRVYQVYSLFDVNDVKGPGTRLGSVPLEGGDDNRPDDAIVDNDQLADEEVDVLEGDEEQEALGNLVEFLSTLNN</sequence>
<reference evidence="1" key="1">
    <citation type="journal article" date="2021" name="Environ. Microbiol.">
        <title>Gene family expansions and transcriptome signatures uncover fungal adaptations to wood decay.</title>
        <authorList>
            <person name="Hage H."/>
            <person name="Miyauchi S."/>
            <person name="Viragh M."/>
            <person name="Drula E."/>
            <person name="Min B."/>
            <person name="Chaduli D."/>
            <person name="Navarro D."/>
            <person name="Favel A."/>
            <person name="Norest M."/>
            <person name="Lesage-Meessen L."/>
            <person name="Balint B."/>
            <person name="Merenyi Z."/>
            <person name="de Eugenio L."/>
            <person name="Morin E."/>
            <person name="Martinez A.T."/>
            <person name="Baldrian P."/>
            <person name="Stursova M."/>
            <person name="Martinez M.J."/>
            <person name="Novotny C."/>
            <person name="Magnuson J.K."/>
            <person name="Spatafora J.W."/>
            <person name="Maurice S."/>
            <person name="Pangilinan J."/>
            <person name="Andreopoulos W."/>
            <person name="LaButti K."/>
            <person name="Hundley H."/>
            <person name="Na H."/>
            <person name="Kuo A."/>
            <person name="Barry K."/>
            <person name="Lipzen A."/>
            <person name="Henrissat B."/>
            <person name="Riley R."/>
            <person name="Ahrendt S."/>
            <person name="Nagy L.G."/>
            <person name="Grigoriev I.V."/>
            <person name="Martin F."/>
            <person name="Rosso M.N."/>
        </authorList>
    </citation>
    <scope>NUCLEOTIDE SEQUENCE</scope>
    <source>
        <strain evidence="1">CBS 384.51</strain>
    </source>
</reference>
<dbReference type="EMBL" id="MU275009">
    <property type="protein sequence ID" value="KAI0083028.1"/>
    <property type="molecule type" value="Genomic_DNA"/>
</dbReference>
<evidence type="ECO:0000313" key="2">
    <source>
        <dbReference type="Proteomes" id="UP001055072"/>
    </source>
</evidence>
<accession>A0ACB8TLZ6</accession>
<gene>
    <name evidence="1" type="ORF">BDY19DRAFT_987985</name>
</gene>
<keyword evidence="2" id="KW-1185">Reference proteome</keyword>
<name>A0ACB8TLZ6_9APHY</name>
<evidence type="ECO:0000313" key="1">
    <source>
        <dbReference type="EMBL" id="KAI0083028.1"/>
    </source>
</evidence>
<organism evidence="1 2">
    <name type="scientific">Irpex rosettiformis</name>
    <dbReference type="NCBI Taxonomy" id="378272"/>
    <lineage>
        <taxon>Eukaryota</taxon>
        <taxon>Fungi</taxon>
        <taxon>Dikarya</taxon>
        <taxon>Basidiomycota</taxon>
        <taxon>Agaricomycotina</taxon>
        <taxon>Agaricomycetes</taxon>
        <taxon>Polyporales</taxon>
        <taxon>Irpicaceae</taxon>
        <taxon>Irpex</taxon>
    </lineage>
</organism>
<proteinExistence type="predicted"/>
<dbReference type="Proteomes" id="UP001055072">
    <property type="component" value="Unassembled WGS sequence"/>
</dbReference>
<comment type="caution">
    <text evidence="1">The sequence shown here is derived from an EMBL/GenBank/DDBJ whole genome shotgun (WGS) entry which is preliminary data.</text>
</comment>
<protein>
    <submittedName>
        <fullName evidence="1">Uncharacterized protein</fullName>
    </submittedName>
</protein>